<sequence>MLGHPLSQNTLLEPTMYHVQPFALVERYYGSGRRRREIGDFEAVLIHQPFWSPGDGEVKVIDLVKYDKTQGSEVKEKEKGRHHTQAKS</sequence>
<gene>
    <name evidence="1" type="ORF">L6452_42431</name>
</gene>
<comment type="caution">
    <text evidence="1">The sequence shown here is derived from an EMBL/GenBank/DDBJ whole genome shotgun (WGS) entry which is preliminary data.</text>
</comment>
<protein>
    <submittedName>
        <fullName evidence="1">Uncharacterized protein</fullName>
    </submittedName>
</protein>
<name>A0ACB8XIM7_ARCLA</name>
<dbReference type="Proteomes" id="UP001055879">
    <property type="component" value="Linkage Group LG17"/>
</dbReference>
<accession>A0ACB8XIM7</accession>
<dbReference type="EMBL" id="CM042063">
    <property type="protein sequence ID" value="KAI3667375.1"/>
    <property type="molecule type" value="Genomic_DNA"/>
</dbReference>
<evidence type="ECO:0000313" key="2">
    <source>
        <dbReference type="Proteomes" id="UP001055879"/>
    </source>
</evidence>
<keyword evidence="2" id="KW-1185">Reference proteome</keyword>
<organism evidence="1 2">
    <name type="scientific">Arctium lappa</name>
    <name type="common">Greater burdock</name>
    <name type="synonym">Lappa major</name>
    <dbReference type="NCBI Taxonomy" id="4217"/>
    <lineage>
        <taxon>Eukaryota</taxon>
        <taxon>Viridiplantae</taxon>
        <taxon>Streptophyta</taxon>
        <taxon>Embryophyta</taxon>
        <taxon>Tracheophyta</taxon>
        <taxon>Spermatophyta</taxon>
        <taxon>Magnoliopsida</taxon>
        <taxon>eudicotyledons</taxon>
        <taxon>Gunneridae</taxon>
        <taxon>Pentapetalae</taxon>
        <taxon>asterids</taxon>
        <taxon>campanulids</taxon>
        <taxon>Asterales</taxon>
        <taxon>Asteraceae</taxon>
        <taxon>Carduoideae</taxon>
        <taxon>Cardueae</taxon>
        <taxon>Arctiinae</taxon>
        <taxon>Arctium</taxon>
    </lineage>
</organism>
<proteinExistence type="predicted"/>
<reference evidence="1 2" key="2">
    <citation type="journal article" date="2022" name="Mol. Ecol. Resour.">
        <title>The genomes of chicory, endive, great burdock and yacon provide insights into Asteraceae paleo-polyploidization history and plant inulin production.</title>
        <authorList>
            <person name="Fan W."/>
            <person name="Wang S."/>
            <person name="Wang H."/>
            <person name="Wang A."/>
            <person name="Jiang F."/>
            <person name="Liu H."/>
            <person name="Zhao H."/>
            <person name="Xu D."/>
            <person name="Zhang Y."/>
        </authorList>
    </citation>
    <scope>NUCLEOTIDE SEQUENCE [LARGE SCALE GENOMIC DNA]</scope>
    <source>
        <strain evidence="2">cv. Niubang</strain>
    </source>
</reference>
<reference evidence="2" key="1">
    <citation type="journal article" date="2022" name="Mol. Ecol. Resour.">
        <title>The genomes of chicory, endive, great burdock and yacon provide insights into Asteraceae palaeo-polyploidization history and plant inulin production.</title>
        <authorList>
            <person name="Fan W."/>
            <person name="Wang S."/>
            <person name="Wang H."/>
            <person name="Wang A."/>
            <person name="Jiang F."/>
            <person name="Liu H."/>
            <person name="Zhao H."/>
            <person name="Xu D."/>
            <person name="Zhang Y."/>
        </authorList>
    </citation>
    <scope>NUCLEOTIDE SEQUENCE [LARGE SCALE GENOMIC DNA]</scope>
    <source>
        <strain evidence="2">cv. Niubang</strain>
    </source>
</reference>
<evidence type="ECO:0000313" key="1">
    <source>
        <dbReference type="EMBL" id="KAI3667375.1"/>
    </source>
</evidence>